<dbReference type="Proteomes" id="UP001054889">
    <property type="component" value="Unassembled WGS sequence"/>
</dbReference>
<evidence type="ECO:0000313" key="3">
    <source>
        <dbReference type="EMBL" id="GJN30485.1"/>
    </source>
</evidence>
<comment type="caution">
    <text evidence="3">The sequence shown here is derived from an EMBL/GenBank/DDBJ whole genome shotgun (WGS) entry which is preliminary data.</text>
</comment>
<dbReference type="Pfam" id="PF03478">
    <property type="entry name" value="Beta-prop_KIB1-4"/>
    <property type="match status" value="1"/>
</dbReference>
<reference evidence="3" key="1">
    <citation type="journal article" date="2018" name="DNA Res.">
        <title>Multiple hybrid de novo genome assembly of finger millet, an orphan allotetraploid crop.</title>
        <authorList>
            <person name="Hatakeyama M."/>
            <person name="Aluri S."/>
            <person name="Balachadran M.T."/>
            <person name="Sivarajan S.R."/>
            <person name="Patrignani A."/>
            <person name="Gruter S."/>
            <person name="Poveda L."/>
            <person name="Shimizu-Inatsugi R."/>
            <person name="Baeten J."/>
            <person name="Francoijs K.J."/>
            <person name="Nataraja K.N."/>
            <person name="Reddy Y.A.N."/>
            <person name="Phadnis S."/>
            <person name="Ravikumar R.L."/>
            <person name="Schlapbach R."/>
            <person name="Sreeman S.M."/>
            <person name="Shimizu K.K."/>
        </authorList>
    </citation>
    <scope>NUCLEOTIDE SEQUENCE</scope>
</reference>
<dbReference type="PANTHER" id="PTHR33165:SF63">
    <property type="entry name" value="OS03G0792300 PROTEIN"/>
    <property type="match status" value="1"/>
</dbReference>
<dbReference type="InterPro" id="IPR005174">
    <property type="entry name" value="KIB1-4_b-propeller"/>
</dbReference>
<sequence>MREKRPANRAPIRSSQRLKRRKTIKDAADLLCSIPSSQGRRKRASTDAPDLLRPIPSEPRFKRPTRTLDETTLDSLRPCDDSLRHQAAKRDIPCCSSLIDWRDWANLDDGPAGLIAERVLANDVADYVRFRAACHPWRRCSTDPSAHGVLDRRFHPTRFDHDAPGDALHPIPPSLVELSFAGRFYGVSDHAVMAVETSENLPPRLVETAELPMPFSRMLDSVHLVENGGELVLVHRKCSRVRARDTFNNKYKAYRVDLDAGKMTRVHDLGGRAVFIGQFRALSVSPRVFPFICADTLYPGFNGELITDYKQIGVYSLCPTI</sequence>
<protein>
    <recommendedName>
        <fullName evidence="2">KIB1-4 beta-propeller domain-containing protein</fullName>
    </recommendedName>
</protein>
<dbReference type="PANTHER" id="PTHR33165">
    <property type="entry name" value="F-BOX DOMAIN CONTAINING PROTEIN-LIKE-RELATED"/>
    <property type="match status" value="1"/>
</dbReference>
<name>A0AAV5F6B9_ELECO</name>
<gene>
    <name evidence="3" type="primary">gb18794</name>
    <name evidence="3" type="ORF">PR202_gb18794</name>
</gene>
<dbReference type="EMBL" id="BQKI01000082">
    <property type="protein sequence ID" value="GJN30485.1"/>
    <property type="molecule type" value="Genomic_DNA"/>
</dbReference>
<evidence type="ECO:0000256" key="1">
    <source>
        <dbReference type="SAM" id="MobiDB-lite"/>
    </source>
</evidence>
<dbReference type="AlphaFoldDB" id="A0AAV5F6B9"/>
<reference evidence="3" key="2">
    <citation type="submission" date="2021-12" db="EMBL/GenBank/DDBJ databases">
        <title>Resequencing data analysis of finger millet.</title>
        <authorList>
            <person name="Hatakeyama M."/>
            <person name="Aluri S."/>
            <person name="Balachadran M.T."/>
            <person name="Sivarajan S.R."/>
            <person name="Poveda L."/>
            <person name="Shimizu-Inatsugi R."/>
            <person name="Schlapbach R."/>
            <person name="Sreeman S.M."/>
            <person name="Shimizu K.K."/>
        </authorList>
    </citation>
    <scope>NUCLEOTIDE SEQUENCE</scope>
</reference>
<feature type="region of interest" description="Disordered" evidence="1">
    <location>
        <begin position="1"/>
        <end position="66"/>
    </location>
</feature>
<proteinExistence type="predicted"/>
<evidence type="ECO:0000313" key="4">
    <source>
        <dbReference type="Proteomes" id="UP001054889"/>
    </source>
</evidence>
<organism evidence="3 4">
    <name type="scientific">Eleusine coracana subsp. coracana</name>
    <dbReference type="NCBI Taxonomy" id="191504"/>
    <lineage>
        <taxon>Eukaryota</taxon>
        <taxon>Viridiplantae</taxon>
        <taxon>Streptophyta</taxon>
        <taxon>Embryophyta</taxon>
        <taxon>Tracheophyta</taxon>
        <taxon>Spermatophyta</taxon>
        <taxon>Magnoliopsida</taxon>
        <taxon>Liliopsida</taxon>
        <taxon>Poales</taxon>
        <taxon>Poaceae</taxon>
        <taxon>PACMAD clade</taxon>
        <taxon>Chloridoideae</taxon>
        <taxon>Cynodonteae</taxon>
        <taxon>Eleusininae</taxon>
        <taxon>Eleusine</taxon>
    </lineage>
</organism>
<accession>A0AAV5F6B9</accession>
<feature type="domain" description="KIB1-4 beta-propeller" evidence="2">
    <location>
        <begin position="180"/>
        <end position="315"/>
    </location>
</feature>
<evidence type="ECO:0000259" key="2">
    <source>
        <dbReference type="Pfam" id="PF03478"/>
    </source>
</evidence>
<keyword evidence="4" id="KW-1185">Reference proteome</keyword>